<dbReference type="AlphaFoldDB" id="A0A3S3W8J2"/>
<dbReference type="CDD" id="cd02238">
    <property type="entry name" value="cupin_KdgF"/>
    <property type="match status" value="1"/>
</dbReference>
<gene>
    <name evidence="2" type="ORF">EPL05_12275</name>
</gene>
<sequence length="117" mass="13013">MMMQSDLFQFEDSTEWLTVAPGVQRKVLGYDNKLMMVKVRFMKGGRGDLHSHEHSQVAYVASGSFEMTLGETVKIINEGDGYYVPPFTVHGCVCLEDGILVDAFSPARLDFVSTDGK</sequence>
<evidence type="ECO:0000313" key="3">
    <source>
        <dbReference type="Proteomes" id="UP000286701"/>
    </source>
</evidence>
<dbReference type="PANTHER" id="PTHR40112:SF1">
    <property type="entry name" value="H2HPP ISOMERASE"/>
    <property type="match status" value="1"/>
</dbReference>
<proteinExistence type="predicted"/>
<dbReference type="SUPFAM" id="SSF51182">
    <property type="entry name" value="RmlC-like cupins"/>
    <property type="match status" value="1"/>
</dbReference>
<organism evidence="2 3">
    <name type="scientific">Mucilaginibacter gilvus</name>
    <dbReference type="NCBI Taxonomy" id="2305909"/>
    <lineage>
        <taxon>Bacteria</taxon>
        <taxon>Pseudomonadati</taxon>
        <taxon>Bacteroidota</taxon>
        <taxon>Sphingobacteriia</taxon>
        <taxon>Sphingobacteriales</taxon>
        <taxon>Sphingobacteriaceae</taxon>
        <taxon>Mucilaginibacter</taxon>
    </lineage>
</organism>
<protein>
    <submittedName>
        <fullName evidence="2">Cupin domain-containing protein</fullName>
    </submittedName>
</protein>
<dbReference type="InterPro" id="IPR011051">
    <property type="entry name" value="RmlC_Cupin_sf"/>
</dbReference>
<dbReference type="Proteomes" id="UP000286701">
    <property type="component" value="Unassembled WGS sequence"/>
</dbReference>
<dbReference type="PIRSF" id="PIRSF029883">
    <property type="entry name" value="KdgF"/>
    <property type="match status" value="1"/>
</dbReference>
<dbReference type="Pfam" id="PF07883">
    <property type="entry name" value="Cupin_2"/>
    <property type="match status" value="1"/>
</dbReference>
<dbReference type="EMBL" id="SBIW01000006">
    <property type="protein sequence ID" value="RWY50846.1"/>
    <property type="molecule type" value="Genomic_DNA"/>
</dbReference>
<dbReference type="InterPro" id="IPR013096">
    <property type="entry name" value="Cupin_2"/>
</dbReference>
<accession>A0A3S3W8J2</accession>
<dbReference type="OrthoDB" id="9811153at2"/>
<dbReference type="InterPro" id="IPR052535">
    <property type="entry name" value="Bacilysin_H2HPP_isomerase"/>
</dbReference>
<evidence type="ECO:0000313" key="2">
    <source>
        <dbReference type="EMBL" id="RWY50846.1"/>
    </source>
</evidence>
<feature type="domain" description="Cupin type-2" evidence="1">
    <location>
        <begin position="39"/>
        <end position="98"/>
    </location>
</feature>
<keyword evidence="3" id="KW-1185">Reference proteome</keyword>
<dbReference type="Gene3D" id="2.60.120.10">
    <property type="entry name" value="Jelly Rolls"/>
    <property type="match status" value="1"/>
</dbReference>
<reference evidence="2 3" key="1">
    <citation type="submission" date="2019-01" db="EMBL/GenBank/DDBJ databases">
        <title>Mucilaginibacter antarcticum sp. nov., isolated from antarctic soil.</title>
        <authorList>
            <person name="Yan Y.-Q."/>
            <person name="Du Z.-J."/>
        </authorList>
    </citation>
    <scope>NUCLEOTIDE SEQUENCE [LARGE SCALE GENOMIC DNA]</scope>
    <source>
        <strain evidence="2 3">F01003</strain>
    </source>
</reference>
<dbReference type="PANTHER" id="PTHR40112">
    <property type="entry name" value="H2HPP ISOMERASE"/>
    <property type="match status" value="1"/>
</dbReference>
<dbReference type="InterPro" id="IPR014710">
    <property type="entry name" value="RmlC-like_jellyroll"/>
</dbReference>
<dbReference type="InterPro" id="IPR025499">
    <property type="entry name" value="KdgF"/>
</dbReference>
<name>A0A3S3W8J2_9SPHI</name>
<comment type="caution">
    <text evidence="2">The sequence shown here is derived from an EMBL/GenBank/DDBJ whole genome shotgun (WGS) entry which is preliminary data.</text>
</comment>
<evidence type="ECO:0000259" key="1">
    <source>
        <dbReference type="Pfam" id="PF07883"/>
    </source>
</evidence>